<keyword evidence="17" id="KW-0464">Manganese</keyword>
<feature type="compositionally biased region" description="Basic and acidic residues" evidence="21">
    <location>
        <begin position="218"/>
        <end position="235"/>
    </location>
</feature>
<feature type="region of interest" description="Disordered" evidence="21">
    <location>
        <begin position="218"/>
        <end position="260"/>
    </location>
</feature>
<dbReference type="NCBIfam" id="NF004628">
    <property type="entry name" value="PRK05972.1"/>
    <property type="match status" value="1"/>
</dbReference>
<dbReference type="InterPro" id="IPR012310">
    <property type="entry name" value="DNA_ligase_ATP-dep_cent"/>
</dbReference>
<keyword evidence="5" id="KW-0548">Nucleotidyltransferase</keyword>
<evidence type="ECO:0000256" key="12">
    <source>
        <dbReference type="ARBA" id="ARBA00022840"/>
    </source>
</evidence>
<keyword evidence="10" id="KW-0378">Hydrolase</keyword>
<dbReference type="Pfam" id="PF21686">
    <property type="entry name" value="LigD_Prim-Pol"/>
    <property type="match status" value="1"/>
</dbReference>
<dbReference type="Pfam" id="PF04679">
    <property type="entry name" value="DNA_ligase_A_C"/>
    <property type="match status" value="1"/>
</dbReference>
<dbReference type="SUPFAM" id="SSF50249">
    <property type="entry name" value="Nucleic acid-binding proteins"/>
    <property type="match status" value="1"/>
</dbReference>
<geneLocation type="plasmid" evidence="23 24">
    <name>unnamed2</name>
</geneLocation>
<dbReference type="Pfam" id="PF13298">
    <property type="entry name" value="LigD_N"/>
    <property type="match status" value="1"/>
</dbReference>
<comment type="cofactor">
    <cofactor evidence="1">
        <name>Mn(2+)</name>
        <dbReference type="ChEBI" id="CHEBI:29035"/>
    </cofactor>
</comment>
<dbReference type="Gene3D" id="3.30.470.30">
    <property type="entry name" value="DNA ligase/mRNA capping enzyme"/>
    <property type="match status" value="1"/>
</dbReference>
<evidence type="ECO:0000256" key="10">
    <source>
        <dbReference type="ARBA" id="ARBA00022801"/>
    </source>
</evidence>
<sequence length="889" mass="97319">MVGDENLKTYRAKRDFKKTQEPSGETEIAESNRRRFVIHKHDATRLHYDLRLELDGVFKSWAVTKGPSLDPSDKRLAVEVEDHPLDYGDFEGTIPKGQYGGGTVLLWDRGYWELEGSKTPEKALEDGDFKFSLEGEKLHGSFVLVRMKNDRNGGKRTNWLLIKHHDDYAVDTGGEKILEEDSSVASGRSMETIAAGNGKAPKPFMLAEAAPSASAVWDSREGLAAEERAAKEPKGKSAKGKGKGKTGAEESSSAMPDFIPPQLCDTGARPPSGEGWVHEIKFDGYRIQMRIVDGSVSLKTRKGLDWTDKFSAIARAAEALPDGIIDGEIAALDSHGAPDFAALQAALSEGKTEDLVFFAFDLLFDGGEDMRDQPLSKRKTRLQKILDDAKPDARIRFVEHFDTGGDAVLRSACQLSLEGIISKKLDAPYHSGRSPSWSKSKCRAGHEVVVGGWATTNGRFRSLLVGVYRGDHFVYVGRVGTGYGEAKLKTLEPRLEAVKADKSPFTGIGAPRKDASIVWAKPELVAEIEFAGWTNDGQVRQAAFKGLRDDKPASEVEAEKPASPVKVEVPHPEEKVHATRRGAAARASVMGVAISHSDKAMWPDAGDGEPVTKLDLAQYLEAVGPWMMDHIAGRPCSIIRAPDGIDGEQFFQRHAMQSTSNLLDLVTVSGDRKPYLEIDRIEGLAAVAQVAALELHPWNCLPKKPEVPGRLVFDLDPGPDVPFSTVVEAARELRDRLEELGLVSFCKTTGGKGLHVVTPLSEGKTALTWPEAKTFAHDLCLQMAHDAPDRYVVNMAKKLRNGRIFLDYLRNDRMATAVAPLSTRARPGATVSMPILWSQVKSDLDPKRFTIRTVPALLKKSSAWEDYDDGARPLAPAVKRLAKSRADAA</sequence>
<evidence type="ECO:0000256" key="13">
    <source>
        <dbReference type="ARBA" id="ARBA00022932"/>
    </source>
</evidence>
<feature type="domain" description="ATP-dependent DNA ligase family profile" evidence="22">
    <location>
        <begin position="348"/>
        <end position="484"/>
    </location>
</feature>
<dbReference type="EC" id="6.5.1.1" evidence="2"/>
<dbReference type="GO" id="GO:0046872">
    <property type="term" value="F:metal ion binding"/>
    <property type="evidence" value="ECO:0007669"/>
    <property type="project" value="UniProtKB-KW"/>
</dbReference>
<dbReference type="SUPFAM" id="SSF56091">
    <property type="entry name" value="DNA ligase/mRNA capping enzyme, catalytic domain"/>
    <property type="match status" value="1"/>
</dbReference>
<dbReference type="InterPro" id="IPR012309">
    <property type="entry name" value="DNA_ligase_ATP-dep_C"/>
</dbReference>
<dbReference type="GO" id="GO:0005524">
    <property type="term" value="F:ATP binding"/>
    <property type="evidence" value="ECO:0007669"/>
    <property type="project" value="UniProtKB-KW"/>
</dbReference>
<dbReference type="InterPro" id="IPR052171">
    <property type="entry name" value="NHEJ_LigD"/>
</dbReference>
<dbReference type="AlphaFoldDB" id="A0AAF1KJV3"/>
<keyword evidence="24" id="KW-1185">Reference proteome</keyword>
<name>A0AAF1KJV3_9HYPH</name>
<dbReference type="PANTHER" id="PTHR42705:SF2">
    <property type="entry name" value="BIFUNCTIONAL NON-HOMOLOGOUS END JOINING PROTEIN LIGD"/>
    <property type="match status" value="1"/>
</dbReference>
<dbReference type="RefSeq" id="WP_111221113.1">
    <property type="nucleotide sequence ID" value="NZ_CP117259.1"/>
</dbReference>
<keyword evidence="14" id="KW-0238">DNA-binding</keyword>
<evidence type="ECO:0000256" key="2">
    <source>
        <dbReference type="ARBA" id="ARBA00012727"/>
    </source>
</evidence>
<dbReference type="Proteomes" id="UP000249499">
    <property type="component" value="Plasmid unnamed2"/>
</dbReference>
<evidence type="ECO:0000259" key="22">
    <source>
        <dbReference type="PROSITE" id="PS50160"/>
    </source>
</evidence>
<accession>A0AAF1KJV3</accession>
<dbReference type="NCBIfam" id="TIGR02779">
    <property type="entry name" value="NHEJ_ligase_lig"/>
    <property type="match status" value="1"/>
</dbReference>
<evidence type="ECO:0000256" key="18">
    <source>
        <dbReference type="ARBA" id="ARBA00023268"/>
    </source>
</evidence>
<keyword evidence="11" id="KW-0269">Exonuclease</keyword>
<dbReference type="CDD" id="cd07906">
    <property type="entry name" value="Adenylation_DNA_ligase_LigD_LigC"/>
    <property type="match status" value="1"/>
</dbReference>
<keyword evidence="23" id="KW-0614">Plasmid</keyword>
<evidence type="ECO:0000256" key="6">
    <source>
        <dbReference type="ARBA" id="ARBA00022722"/>
    </source>
</evidence>
<evidence type="ECO:0000256" key="21">
    <source>
        <dbReference type="SAM" id="MobiDB-lite"/>
    </source>
</evidence>
<evidence type="ECO:0000256" key="9">
    <source>
        <dbReference type="ARBA" id="ARBA00022763"/>
    </source>
</evidence>
<dbReference type="InterPro" id="IPR014143">
    <property type="entry name" value="NHEJ_ligase_prk"/>
</dbReference>
<evidence type="ECO:0000256" key="5">
    <source>
        <dbReference type="ARBA" id="ARBA00022695"/>
    </source>
</evidence>
<dbReference type="InterPro" id="IPR014145">
    <property type="entry name" value="LigD_pol_dom"/>
</dbReference>
<evidence type="ECO:0000256" key="20">
    <source>
        <dbReference type="ARBA" id="ARBA00034003"/>
    </source>
</evidence>
<dbReference type="PROSITE" id="PS50160">
    <property type="entry name" value="DNA_LIGASE_A3"/>
    <property type="match status" value="1"/>
</dbReference>
<dbReference type="CDD" id="cd04862">
    <property type="entry name" value="PaeLigD_Pol_like"/>
    <property type="match status" value="1"/>
</dbReference>
<keyword evidence="8" id="KW-0547">Nucleotide-binding</keyword>
<dbReference type="NCBIfam" id="TIGR02777">
    <property type="entry name" value="LigD_PE_dom"/>
    <property type="match status" value="1"/>
</dbReference>
<dbReference type="InterPro" id="IPR014146">
    <property type="entry name" value="LigD_ligase_dom"/>
</dbReference>
<evidence type="ECO:0000256" key="17">
    <source>
        <dbReference type="ARBA" id="ARBA00023211"/>
    </source>
</evidence>
<dbReference type="NCBIfam" id="TIGR02776">
    <property type="entry name" value="NHEJ_ligase_prk"/>
    <property type="match status" value="1"/>
</dbReference>
<feature type="region of interest" description="Disordered" evidence="21">
    <location>
        <begin position="1"/>
        <end position="28"/>
    </location>
</feature>
<dbReference type="Gene3D" id="2.40.50.140">
    <property type="entry name" value="Nucleic acid-binding proteins"/>
    <property type="match status" value="1"/>
</dbReference>
<evidence type="ECO:0000256" key="7">
    <source>
        <dbReference type="ARBA" id="ARBA00022723"/>
    </source>
</evidence>
<dbReference type="NCBIfam" id="TIGR02778">
    <property type="entry name" value="ligD_pol"/>
    <property type="match status" value="1"/>
</dbReference>
<keyword evidence="9" id="KW-0227">DNA damage</keyword>
<evidence type="ECO:0000256" key="1">
    <source>
        <dbReference type="ARBA" id="ARBA00001936"/>
    </source>
</evidence>
<keyword evidence="15" id="KW-0233">DNA recombination</keyword>
<evidence type="ECO:0000313" key="23">
    <source>
        <dbReference type="EMBL" id="WFR98972.1"/>
    </source>
</evidence>
<dbReference type="GO" id="GO:0004527">
    <property type="term" value="F:exonuclease activity"/>
    <property type="evidence" value="ECO:0007669"/>
    <property type="project" value="UniProtKB-KW"/>
</dbReference>
<keyword evidence="12" id="KW-0067">ATP-binding</keyword>
<dbReference type="Pfam" id="PF01068">
    <property type="entry name" value="DNA_ligase_A_M"/>
    <property type="match status" value="1"/>
</dbReference>
<reference evidence="23 24" key="1">
    <citation type="journal article" date="2018" name="Sci. Rep.">
        <title>Rhizobium tumorigenes sp. nov., a novel plant tumorigenic bacterium isolated from cane gall tumors on thornless blackberry.</title>
        <authorList>
            <person name="Kuzmanovi N."/>
            <person name="Smalla K."/>
            <person name="Gronow S."/>
            <person name="PuBawska J."/>
        </authorList>
    </citation>
    <scope>NUCLEOTIDE SEQUENCE [LARGE SCALE GENOMIC DNA]</scope>
    <source>
        <strain evidence="23 24">1078</strain>
    </source>
</reference>
<dbReference type="CDD" id="cd07971">
    <property type="entry name" value="OBF_DNA_ligase_LigD"/>
    <property type="match status" value="1"/>
</dbReference>
<dbReference type="GO" id="GO:0006310">
    <property type="term" value="P:DNA recombination"/>
    <property type="evidence" value="ECO:0007669"/>
    <property type="project" value="UniProtKB-KW"/>
</dbReference>
<keyword evidence="4" id="KW-0808">Transferase</keyword>
<dbReference type="InterPro" id="IPR033651">
    <property type="entry name" value="PaeLigD_Pol-like"/>
</dbReference>
<proteinExistence type="predicted"/>
<dbReference type="PANTHER" id="PTHR42705">
    <property type="entry name" value="BIFUNCTIONAL NON-HOMOLOGOUS END JOINING PROTEIN LIGD"/>
    <property type="match status" value="1"/>
</dbReference>
<dbReference type="GO" id="GO:0003910">
    <property type="term" value="F:DNA ligase (ATP) activity"/>
    <property type="evidence" value="ECO:0007669"/>
    <property type="project" value="UniProtKB-EC"/>
</dbReference>
<dbReference type="Gene3D" id="3.30.1490.70">
    <property type="match status" value="1"/>
</dbReference>
<dbReference type="EMBL" id="CP117259">
    <property type="protein sequence ID" value="WFR98972.1"/>
    <property type="molecule type" value="Genomic_DNA"/>
</dbReference>
<keyword evidence="3 23" id="KW-0436">Ligase</keyword>
<gene>
    <name evidence="23" type="primary">ligD</name>
    <name evidence="23" type="ORF">PR017_26710</name>
</gene>
<keyword evidence="16" id="KW-0234">DNA repair</keyword>
<dbReference type="GO" id="GO:0006281">
    <property type="term" value="P:DNA repair"/>
    <property type="evidence" value="ECO:0007669"/>
    <property type="project" value="UniProtKB-KW"/>
</dbReference>
<dbReference type="KEGG" id="rtu:PR017_26710"/>
<keyword evidence="13" id="KW-0239">DNA-directed DNA polymerase</keyword>
<evidence type="ECO:0000256" key="3">
    <source>
        <dbReference type="ARBA" id="ARBA00022598"/>
    </source>
</evidence>
<keyword evidence="18" id="KW-0511">Multifunctional enzyme</keyword>
<dbReference type="InterPro" id="IPR014144">
    <property type="entry name" value="LigD_PE_domain"/>
</dbReference>
<evidence type="ECO:0000256" key="11">
    <source>
        <dbReference type="ARBA" id="ARBA00022839"/>
    </source>
</evidence>
<reference evidence="24" key="2">
    <citation type="journal article" date="2023" name="MicrobiologyOpen">
        <title>Genomics of the tumorigenes clade of the family Rhizobiaceae and description of Rhizobium rhododendri sp. nov.</title>
        <authorList>
            <person name="Kuzmanovic N."/>
            <person name="diCenzo G.C."/>
            <person name="Bunk B."/>
            <person name="Sproeer C."/>
            <person name="Fruehling A."/>
            <person name="Neumann-Schaal M."/>
            <person name="Overmann J."/>
            <person name="Smalla K."/>
        </authorList>
    </citation>
    <scope>NUCLEOTIDE SEQUENCE [LARGE SCALE GENOMIC DNA]</scope>
    <source>
        <strain evidence="24">1078</strain>
        <plasmid evidence="24">unnamed2</plasmid>
    </source>
</reference>
<dbReference type="Gene3D" id="3.90.920.10">
    <property type="entry name" value="DNA primase, PRIM domain"/>
    <property type="match status" value="1"/>
</dbReference>
<dbReference type="GO" id="GO:0003677">
    <property type="term" value="F:DNA binding"/>
    <property type="evidence" value="ECO:0007669"/>
    <property type="project" value="UniProtKB-KW"/>
</dbReference>
<keyword evidence="7" id="KW-0479">Metal-binding</keyword>
<evidence type="ECO:0000256" key="16">
    <source>
        <dbReference type="ARBA" id="ARBA00023204"/>
    </source>
</evidence>
<evidence type="ECO:0000313" key="24">
    <source>
        <dbReference type="Proteomes" id="UP000249499"/>
    </source>
</evidence>
<comment type="catalytic activity">
    <reaction evidence="20">
        <text>ATP + (deoxyribonucleotide)n-3'-hydroxyl + 5'-phospho-(deoxyribonucleotide)m = (deoxyribonucleotide)n+m + AMP + diphosphate.</text>
        <dbReference type="EC" id="6.5.1.1"/>
    </reaction>
</comment>
<dbReference type="InterPro" id="IPR012340">
    <property type="entry name" value="NA-bd_OB-fold"/>
</dbReference>
<organism evidence="23 24">
    <name type="scientific">Rhizobium tumorigenes</name>
    <dbReference type="NCBI Taxonomy" id="2041385"/>
    <lineage>
        <taxon>Bacteria</taxon>
        <taxon>Pseudomonadati</taxon>
        <taxon>Pseudomonadota</taxon>
        <taxon>Alphaproteobacteria</taxon>
        <taxon>Hyphomicrobiales</taxon>
        <taxon>Rhizobiaceae</taxon>
        <taxon>Rhizobium/Agrobacterium group</taxon>
        <taxon>Rhizobium</taxon>
    </lineage>
</organism>
<evidence type="ECO:0000256" key="15">
    <source>
        <dbReference type="ARBA" id="ARBA00023172"/>
    </source>
</evidence>
<evidence type="ECO:0000256" key="4">
    <source>
        <dbReference type="ARBA" id="ARBA00022679"/>
    </source>
</evidence>
<evidence type="ECO:0000256" key="14">
    <source>
        <dbReference type="ARBA" id="ARBA00023125"/>
    </source>
</evidence>
<evidence type="ECO:0000256" key="19">
    <source>
        <dbReference type="ARBA" id="ARBA00029943"/>
    </source>
</evidence>
<dbReference type="GO" id="GO:0003887">
    <property type="term" value="F:DNA-directed DNA polymerase activity"/>
    <property type="evidence" value="ECO:0007669"/>
    <property type="project" value="UniProtKB-KW"/>
</dbReference>
<evidence type="ECO:0000256" key="8">
    <source>
        <dbReference type="ARBA" id="ARBA00022741"/>
    </source>
</evidence>
<keyword evidence="6" id="KW-0540">Nuclease</keyword>
<protein>
    <recommendedName>
        <fullName evidence="2">DNA ligase (ATP)</fullName>
        <ecNumber evidence="2">6.5.1.1</ecNumber>
    </recommendedName>
    <alternativeName>
        <fullName evidence="19">NHEJ DNA polymerase</fullName>
    </alternativeName>
</protein>